<protein>
    <recommendedName>
        <fullName evidence="4">Transmembrane protein</fullName>
    </recommendedName>
</protein>
<dbReference type="NCBIfam" id="NF038065">
    <property type="entry name" value="Pr6Pr"/>
    <property type="match status" value="1"/>
</dbReference>
<gene>
    <name evidence="2" type="ORF">SCORR_v1c01340</name>
</gene>
<proteinExistence type="predicted"/>
<dbReference type="AlphaFoldDB" id="A0A222EN23"/>
<feature type="transmembrane region" description="Helical" evidence="1">
    <location>
        <begin position="50"/>
        <end position="73"/>
    </location>
</feature>
<keyword evidence="1" id="KW-0472">Membrane</keyword>
<organism evidence="2 3">
    <name type="scientific">Spiroplasma corruscae</name>
    <dbReference type="NCBI Taxonomy" id="216934"/>
    <lineage>
        <taxon>Bacteria</taxon>
        <taxon>Bacillati</taxon>
        <taxon>Mycoplasmatota</taxon>
        <taxon>Mollicutes</taxon>
        <taxon>Entomoplasmatales</taxon>
        <taxon>Spiroplasmataceae</taxon>
        <taxon>Spiroplasma</taxon>
    </lineage>
</organism>
<evidence type="ECO:0000256" key="1">
    <source>
        <dbReference type="SAM" id="Phobius"/>
    </source>
</evidence>
<dbReference type="KEGG" id="scou:SCORR_v1c01340"/>
<accession>A0A222EN23</accession>
<dbReference type="RefSeq" id="WP_094048173.1">
    <property type="nucleotide sequence ID" value="NZ_CP022535.1"/>
</dbReference>
<feature type="transmembrane region" description="Helical" evidence="1">
    <location>
        <begin position="247"/>
        <end position="273"/>
    </location>
</feature>
<dbReference type="EMBL" id="CP022535">
    <property type="protein sequence ID" value="ASP27909.1"/>
    <property type="molecule type" value="Genomic_DNA"/>
</dbReference>
<dbReference type="InterPro" id="IPR049713">
    <property type="entry name" value="Pr6Pr-like"/>
</dbReference>
<feature type="transmembrane region" description="Helical" evidence="1">
    <location>
        <begin position="153"/>
        <end position="171"/>
    </location>
</feature>
<keyword evidence="3" id="KW-1185">Reference proteome</keyword>
<feature type="transmembrane region" description="Helical" evidence="1">
    <location>
        <begin position="85"/>
        <end position="106"/>
    </location>
</feature>
<feature type="transmembrane region" description="Helical" evidence="1">
    <location>
        <begin position="12"/>
        <end position="30"/>
    </location>
</feature>
<evidence type="ECO:0000313" key="3">
    <source>
        <dbReference type="Proteomes" id="UP000203229"/>
    </source>
</evidence>
<reference evidence="2 3" key="1">
    <citation type="submission" date="2017-07" db="EMBL/GenBank/DDBJ databases">
        <title>Complete genome sequence of Spiroplasma corruscae EC-1 (DSM 19793).</title>
        <authorList>
            <person name="Tsai Y.-M."/>
            <person name="Lo W.-S."/>
            <person name="Kuo C.-H."/>
        </authorList>
    </citation>
    <scope>NUCLEOTIDE SEQUENCE [LARGE SCALE GENOMIC DNA]</scope>
    <source>
        <strain evidence="2 3">EC-1</strain>
    </source>
</reference>
<keyword evidence="1" id="KW-1133">Transmembrane helix</keyword>
<keyword evidence="1" id="KW-0812">Transmembrane</keyword>
<evidence type="ECO:0000313" key="2">
    <source>
        <dbReference type="EMBL" id="ASP27909.1"/>
    </source>
</evidence>
<name>A0A222EN23_9MOLU</name>
<sequence>MKISNKNLEFSIKLIILISLIIFLIFDALLQMYDPNKNFYGIPAYERMDIYFSYFTTQSNYIVVCYLVIAILIKQIYNTRLNFGAELAVTVYITLTMIVFWVGIVGSSEQSSTTIPNWISTVILHLIIPIIMIYYFVISCGDIYFSNKKHLKFNFPITCAYPMLYLLFILIRGKLRFRMYSPEFFNNIYSDNNNWIWNNLWTDQNGVIDKSIKYDQQMWYPYWFLNLNRYSLSANGETYSSNLNQPLWLIIFYFSAGIFCVAALVVALQFLYLKINNIKFYNWHDINGNLITKKEHSIRIAKRKQQRKQVLNDLRIMIFTNKTKTMMFKKFISGLPKEEKNILIQKNITLINLEKELLVNYKKKLNQDKIEYKKYVKSLLQNVSYKDRGFIKENLREAERFKKLVKKGIILTRSIND</sequence>
<evidence type="ECO:0008006" key="4">
    <source>
        <dbReference type="Google" id="ProtNLM"/>
    </source>
</evidence>
<dbReference type="Proteomes" id="UP000203229">
    <property type="component" value="Chromosome"/>
</dbReference>
<dbReference type="OrthoDB" id="390280at2"/>
<feature type="transmembrane region" description="Helical" evidence="1">
    <location>
        <begin position="118"/>
        <end position="141"/>
    </location>
</feature>